<accession>A0A4Y2MMU9</accession>
<sequence>MPIYAKATEGNDYPLFLNGKPRCAVRRLLENGKVYLVKAMMFRKDGDNLYIHNKNGIVYPMDLTEGRSVFISEQYLNEQYITDDLVKGPHYPIDENGLAHYDRNAKKNEIPVMTKNGWIYAQNADNTSVSW</sequence>
<dbReference type="EMBL" id="BGPR01007539">
    <property type="protein sequence ID" value="GBN27670.1"/>
    <property type="molecule type" value="Genomic_DNA"/>
</dbReference>
<gene>
    <name evidence="1" type="ORF">AVEN_103469_1</name>
</gene>
<reference evidence="1 2" key="1">
    <citation type="journal article" date="2019" name="Sci. Rep.">
        <title>Orb-weaving spider Araneus ventricosus genome elucidates the spidroin gene catalogue.</title>
        <authorList>
            <person name="Kono N."/>
            <person name="Nakamura H."/>
            <person name="Ohtoshi R."/>
            <person name="Moran D.A.P."/>
            <person name="Shinohara A."/>
            <person name="Yoshida Y."/>
            <person name="Fujiwara M."/>
            <person name="Mori M."/>
            <person name="Tomita M."/>
            <person name="Arakawa K."/>
        </authorList>
    </citation>
    <scope>NUCLEOTIDE SEQUENCE [LARGE SCALE GENOMIC DNA]</scope>
</reference>
<evidence type="ECO:0000313" key="1">
    <source>
        <dbReference type="EMBL" id="GBN27670.1"/>
    </source>
</evidence>
<evidence type="ECO:0000313" key="2">
    <source>
        <dbReference type="Proteomes" id="UP000499080"/>
    </source>
</evidence>
<protein>
    <recommendedName>
        <fullName evidence="3">WG repeat-containing protein</fullName>
    </recommendedName>
</protein>
<evidence type="ECO:0008006" key="3">
    <source>
        <dbReference type="Google" id="ProtNLM"/>
    </source>
</evidence>
<keyword evidence="2" id="KW-1185">Reference proteome</keyword>
<proteinExistence type="predicted"/>
<name>A0A4Y2MMU9_ARAVE</name>
<organism evidence="1 2">
    <name type="scientific">Araneus ventricosus</name>
    <name type="common">Orbweaver spider</name>
    <name type="synonym">Epeira ventricosa</name>
    <dbReference type="NCBI Taxonomy" id="182803"/>
    <lineage>
        <taxon>Eukaryota</taxon>
        <taxon>Metazoa</taxon>
        <taxon>Ecdysozoa</taxon>
        <taxon>Arthropoda</taxon>
        <taxon>Chelicerata</taxon>
        <taxon>Arachnida</taxon>
        <taxon>Araneae</taxon>
        <taxon>Araneomorphae</taxon>
        <taxon>Entelegynae</taxon>
        <taxon>Araneoidea</taxon>
        <taxon>Araneidae</taxon>
        <taxon>Araneus</taxon>
    </lineage>
</organism>
<comment type="caution">
    <text evidence="1">The sequence shown here is derived from an EMBL/GenBank/DDBJ whole genome shotgun (WGS) entry which is preliminary data.</text>
</comment>
<dbReference type="Proteomes" id="UP000499080">
    <property type="component" value="Unassembled WGS sequence"/>
</dbReference>
<dbReference type="AlphaFoldDB" id="A0A4Y2MMU9"/>